<dbReference type="GeneID" id="110090218"/>
<dbReference type="InterPro" id="IPR011990">
    <property type="entry name" value="TPR-like_helical_dom_sf"/>
</dbReference>
<gene>
    <name evidence="3" type="primary">TTC24</name>
</gene>
<feature type="region of interest" description="Disordered" evidence="1">
    <location>
        <begin position="491"/>
        <end position="513"/>
    </location>
</feature>
<dbReference type="Pfam" id="PF13424">
    <property type="entry name" value="TPR_12"/>
    <property type="match status" value="1"/>
</dbReference>
<feature type="compositionally biased region" description="Basic and acidic residues" evidence="1">
    <location>
        <begin position="37"/>
        <end position="61"/>
    </location>
</feature>
<feature type="region of interest" description="Disordered" evidence="1">
    <location>
        <begin position="1"/>
        <end position="63"/>
    </location>
</feature>
<dbReference type="SMART" id="SM00028">
    <property type="entry name" value="TPR"/>
    <property type="match status" value="7"/>
</dbReference>
<dbReference type="SUPFAM" id="SSF48452">
    <property type="entry name" value="TPR-like"/>
    <property type="match status" value="2"/>
</dbReference>
<organism evidence="2 3">
    <name type="scientific">Pogona vitticeps</name>
    <name type="common">central bearded dragon</name>
    <dbReference type="NCBI Taxonomy" id="103695"/>
    <lineage>
        <taxon>Eukaryota</taxon>
        <taxon>Metazoa</taxon>
        <taxon>Chordata</taxon>
        <taxon>Craniata</taxon>
        <taxon>Vertebrata</taxon>
        <taxon>Euteleostomi</taxon>
        <taxon>Lepidosauria</taxon>
        <taxon>Squamata</taxon>
        <taxon>Bifurcata</taxon>
        <taxon>Unidentata</taxon>
        <taxon>Episquamata</taxon>
        <taxon>Toxicofera</taxon>
        <taxon>Iguania</taxon>
        <taxon>Acrodonta</taxon>
        <taxon>Agamidae</taxon>
        <taxon>Amphibolurinae</taxon>
        <taxon>Pogona</taxon>
    </lineage>
</organism>
<evidence type="ECO:0000313" key="3">
    <source>
        <dbReference type="RefSeq" id="XP_072840135.1"/>
    </source>
</evidence>
<feature type="compositionally biased region" description="Basic residues" evidence="1">
    <location>
        <begin position="26"/>
        <end position="36"/>
    </location>
</feature>
<dbReference type="InterPro" id="IPR024812">
    <property type="entry name" value="TPR_24"/>
</dbReference>
<dbReference type="PANTHER" id="PTHR47050">
    <property type="entry name" value="TETRATRICOPEPTIDE REPEAT PROTEIN 24"/>
    <property type="match status" value="1"/>
</dbReference>
<dbReference type="InterPro" id="IPR019734">
    <property type="entry name" value="TPR_rpt"/>
</dbReference>
<keyword evidence="2" id="KW-1185">Reference proteome</keyword>
<dbReference type="Pfam" id="PF13181">
    <property type="entry name" value="TPR_8"/>
    <property type="match status" value="1"/>
</dbReference>
<dbReference type="Gene3D" id="1.25.40.10">
    <property type="entry name" value="Tetratricopeptide repeat domain"/>
    <property type="match status" value="2"/>
</dbReference>
<name>A0ABM5F403_9SAUR</name>
<evidence type="ECO:0000313" key="2">
    <source>
        <dbReference type="Proteomes" id="UP001652642"/>
    </source>
</evidence>
<dbReference type="PANTHER" id="PTHR47050:SF2">
    <property type="entry name" value="TETRATRICOPEPTIDE REPEAT PROTEIN 24"/>
    <property type="match status" value="1"/>
</dbReference>
<protein>
    <submittedName>
        <fullName evidence="3">Tetratricopeptide repeat protein 24</fullName>
    </submittedName>
</protein>
<evidence type="ECO:0000256" key="1">
    <source>
        <dbReference type="SAM" id="MobiDB-lite"/>
    </source>
</evidence>
<reference evidence="3" key="1">
    <citation type="submission" date="2025-08" db="UniProtKB">
        <authorList>
            <consortium name="RefSeq"/>
        </authorList>
    </citation>
    <scope>IDENTIFICATION</scope>
</reference>
<accession>A0ABM5F403</accession>
<sequence>MALEDTSALDAGLIQEGGSGQAPRGSVKKKRKNSKKSKAETSAEETEKREHEEASPRRDTDIEGLTAAGHRALLRGDTKKALACFKRAFVLSEGTASEQARRVCAFNLGAAYVEAGKPKKGLDVLLRSLPGEGEDAAEPTGDLFFNVGAAHAGLGDYAKALESFRQAQARYRSVQAGCDASTSVKMGYCYLGLEDPSRAASCFLEAGRAYEEAGSPERAATALCQAASLMGQSGRHGPGEVVRVLDECRQLCEQIANRALLGKLYNDIGLCFSQLKIFSLAAESFERALPFCQNGEEEAAVQDRGKEAAVLQNLGAAQNMLGNFSKALGFHQRAAALHSALGNRRAQGQCFCNMAFAFSQLGDHEAAEENYLHALQAFKDAGDLQGQRQACEGLGASRFHLGDPERAVLHYKEALRLFSPCPDASDPAQERIVNKLTDALQSKLSWNSRIFHGGARTPSAPMKQLPGSHPASQVRFAVSLQHKNESFPPMACRASDSSVGQEDHQNQRSAPVQSLSHGLLHWGDLVAPQIPSPKPKYRGASAQIGAPGIPNGDAALLGKSTEDTRGPSAFPDFHKQGQESSHLNAFLYPDPLHQNCLQSRKACHAQTCQQERGAVQPRTRTLQRAPGPPVCVSDRHLEPRQLGWKEKLKSVVCALM</sequence>
<dbReference type="Proteomes" id="UP001652642">
    <property type="component" value="Chromosome 15"/>
</dbReference>
<dbReference type="RefSeq" id="XP_072840135.1">
    <property type="nucleotide sequence ID" value="XM_072984034.1"/>
</dbReference>
<proteinExistence type="predicted"/>